<evidence type="ECO:0000313" key="1">
    <source>
        <dbReference type="EMBL" id="AAW62089.1"/>
    </source>
</evidence>
<dbReference type="Proteomes" id="UP000006375">
    <property type="component" value="Chromosome"/>
</dbReference>
<name>Q5FNF8_GLUOX</name>
<dbReference type="AlphaFoldDB" id="Q5FNF8"/>
<protein>
    <submittedName>
        <fullName evidence="1">Bacteriophage tail fiber protein</fullName>
    </submittedName>
</protein>
<dbReference type="STRING" id="290633.GOX2357"/>
<reference evidence="1 2" key="1">
    <citation type="journal article" date="2005" name="Nat. Biotechnol.">
        <title>Complete genome sequence of the acetic acid bacterium Gluconobacter oxydans.</title>
        <authorList>
            <person name="Prust C."/>
            <person name="Hoffmeister M."/>
            <person name="Liesegang H."/>
            <person name="Wiezer A."/>
            <person name="Fricke W.F."/>
            <person name="Ehrenreich A."/>
            <person name="Gottschalk G."/>
            <person name="Deppenmeier U."/>
        </authorList>
    </citation>
    <scope>NUCLEOTIDE SEQUENCE [LARGE SCALE GENOMIC DNA]</scope>
    <source>
        <strain evidence="1 2">621H</strain>
    </source>
</reference>
<proteinExistence type="predicted"/>
<keyword evidence="2" id="KW-1185">Reference proteome</keyword>
<organism evidence="1 2">
    <name type="scientific">Gluconobacter oxydans (strain 621H)</name>
    <name type="common">Gluconobacter suboxydans</name>
    <dbReference type="NCBI Taxonomy" id="290633"/>
    <lineage>
        <taxon>Bacteria</taxon>
        <taxon>Pseudomonadati</taxon>
        <taxon>Pseudomonadota</taxon>
        <taxon>Alphaproteobacteria</taxon>
        <taxon>Acetobacterales</taxon>
        <taxon>Acetobacteraceae</taxon>
        <taxon>Gluconobacter</taxon>
    </lineage>
</organism>
<dbReference type="RefSeq" id="WP_011253859.1">
    <property type="nucleotide sequence ID" value="NC_006677.1"/>
</dbReference>
<accession>Q5FNF8</accession>
<sequence length="261" mass="27057">MFGIDSTGAVSAMPALSSAGASGFFTGGNPSTGEQATVVTADWLNIIQSELINVLVAAGVSPTKSSLNQLALSIQIMGGIRPFNASYAAAIGGYSLGAIVSDPTTNGKYWRSTENANTTAPGSDGAAWVDFFSGYATQEQVDTYYLRKDKAPTSGTFSNGYWTKTGNILIQSFVIPSAYDGLFAAFPIAYASGTKPVVVGISGSTPDEWTSWLTAGVYPNGESSVSNTGFTLAMPKQRASSAGLVTQDNPTSARVYIMGTV</sequence>
<evidence type="ECO:0000313" key="2">
    <source>
        <dbReference type="Proteomes" id="UP000006375"/>
    </source>
</evidence>
<gene>
    <name evidence="1" type="ordered locus">GOX2357</name>
</gene>
<dbReference type="KEGG" id="gox:GOX2357"/>
<dbReference type="EMBL" id="CP000009">
    <property type="protein sequence ID" value="AAW62089.1"/>
    <property type="molecule type" value="Genomic_DNA"/>
</dbReference>
<dbReference type="HOGENOM" id="CLU_060716_0_0_5"/>